<dbReference type="AlphaFoldDB" id="A0A3B6I4E0"/>
<dbReference type="GO" id="GO:0005634">
    <property type="term" value="C:nucleus"/>
    <property type="evidence" value="ECO:0000318"/>
    <property type="project" value="GO_Central"/>
</dbReference>
<evidence type="ECO:0000259" key="5">
    <source>
        <dbReference type="Pfam" id="PF01466"/>
    </source>
</evidence>
<reference evidence="7" key="2">
    <citation type="submission" date="2018-10" db="UniProtKB">
        <authorList>
            <consortium name="EnsemblPlants"/>
        </authorList>
    </citation>
    <scope>IDENTIFICATION</scope>
</reference>
<dbReference type="InterPro" id="IPR011333">
    <property type="entry name" value="SKP1/BTB/POZ_sf"/>
</dbReference>
<feature type="domain" description="SKP1 component dimerisation" evidence="5">
    <location>
        <begin position="125"/>
        <end position="147"/>
    </location>
</feature>
<dbReference type="Gramene" id="TraesKAR4A01G0422790.1">
    <property type="protein sequence ID" value="cds.TraesKAR4A01G0422790.1"/>
    <property type="gene ID" value="TraesKAR4A01G0422790"/>
</dbReference>
<gene>
    <name evidence="7" type="primary">LOC123082931</name>
</gene>
<dbReference type="Gramene" id="TraesLAC4A03G02138980.1">
    <property type="protein sequence ID" value="TraesLAC4A03G02138980.1"/>
    <property type="gene ID" value="TraesLAC4A03G02138980"/>
</dbReference>
<dbReference type="GO" id="GO:0016567">
    <property type="term" value="P:protein ubiquitination"/>
    <property type="evidence" value="ECO:0007669"/>
    <property type="project" value="UniProtKB-UniRule"/>
</dbReference>
<dbReference type="GeneID" id="123082931"/>
<dbReference type="SMART" id="SM00512">
    <property type="entry name" value="Skp1"/>
    <property type="match status" value="1"/>
</dbReference>
<dbReference type="Gramene" id="TraesJAG4A03G02186780.1">
    <property type="protein sequence ID" value="TraesJAG4A03G02186780.1"/>
    <property type="gene ID" value="TraesJAG4A03G02186780"/>
</dbReference>
<dbReference type="OrthoDB" id="7866916at2759"/>
<comment type="pathway">
    <text evidence="1 4">Protein modification; protein ubiquitination.</text>
</comment>
<dbReference type="InterPro" id="IPR001232">
    <property type="entry name" value="SKP1-like"/>
</dbReference>
<dbReference type="Gramene" id="TraesROB_scaffold_013920_01G000100.1">
    <property type="protein sequence ID" value="TraesROB_scaffold_013920_01G000100.1"/>
    <property type="gene ID" value="TraesROB_scaffold_013920_01G000100"/>
</dbReference>
<evidence type="ECO:0000313" key="8">
    <source>
        <dbReference type="Proteomes" id="UP000019116"/>
    </source>
</evidence>
<name>A0A3B6I4E0_WHEAT</name>
<dbReference type="Gramene" id="TraesCAD_scaffold_009435_01G000300.1">
    <property type="protein sequence ID" value="TraesCAD_scaffold_009435_01G000300.1"/>
    <property type="gene ID" value="TraesCAD_scaffold_009435_01G000300"/>
</dbReference>
<dbReference type="Gramene" id="TraesCS4A02G379700.1">
    <property type="protein sequence ID" value="TraesCS4A02G379700.1"/>
    <property type="gene ID" value="TraesCS4A02G379700"/>
</dbReference>
<dbReference type="EnsemblPlants" id="TraesCS4A02G379700.1">
    <property type="protein sequence ID" value="TraesCS4A02G379700.1"/>
    <property type="gene ID" value="TraesCS4A02G379700"/>
</dbReference>
<dbReference type="Gramene" id="TraesSTA4A03G02183190.1">
    <property type="protein sequence ID" value="TraesSTA4A03G02183190.1"/>
    <property type="gene ID" value="TraesSTA4A03G02183190"/>
</dbReference>
<dbReference type="GO" id="GO:0005737">
    <property type="term" value="C:cytoplasm"/>
    <property type="evidence" value="ECO:0000318"/>
    <property type="project" value="GO_Central"/>
</dbReference>
<sequence>MAAAEAGETKMIILKSSDEEEFEVEEVVAMESQTIRHMIDDGCANNKILLPITNSKILFKVIEYCKKHIQAKPTTDTTTRASEAYDVVAPAGPVEDLKNWDAEFVRVNESTLFDLAMAARYLNIKGLLDLTTETLADMIKGKNSEELLG</sequence>
<evidence type="ECO:0000259" key="6">
    <source>
        <dbReference type="Pfam" id="PF03931"/>
    </source>
</evidence>
<dbReference type="PIRSF" id="PIRSF028729">
    <property type="entry name" value="E3_ubiquit_lig_SCF_Skp"/>
    <property type="match status" value="1"/>
</dbReference>
<dbReference type="UniPathway" id="UPA00143"/>
<organism evidence="7">
    <name type="scientific">Triticum aestivum</name>
    <name type="common">Wheat</name>
    <dbReference type="NCBI Taxonomy" id="4565"/>
    <lineage>
        <taxon>Eukaryota</taxon>
        <taxon>Viridiplantae</taxon>
        <taxon>Streptophyta</taxon>
        <taxon>Embryophyta</taxon>
        <taxon>Tracheophyta</taxon>
        <taxon>Spermatophyta</taxon>
        <taxon>Magnoliopsida</taxon>
        <taxon>Liliopsida</taxon>
        <taxon>Poales</taxon>
        <taxon>Poaceae</taxon>
        <taxon>BOP clade</taxon>
        <taxon>Pooideae</taxon>
        <taxon>Triticodae</taxon>
        <taxon>Triticeae</taxon>
        <taxon>Triticinae</taxon>
        <taxon>Triticum</taxon>
    </lineage>
</organism>
<dbReference type="PaxDb" id="4565-Traes_4AL_F741E66BB.1"/>
<comment type="subunit">
    <text evidence="4">Part of a SCF (SKP1-cullin-F-box) protein ligase complex.</text>
</comment>
<dbReference type="InterPro" id="IPR016072">
    <property type="entry name" value="Skp1_comp_dimer"/>
</dbReference>
<dbReference type="SUPFAM" id="SSF81382">
    <property type="entry name" value="Skp1 dimerisation domain-like"/>
    <property type="match status" value="1"/>
</dbReference>
<protein>
    <recommendedName>
        <fullName evidence="4">SKP1-like protein</fullName>
    </recommendedName>
</protein>
<feature type="domain" description="SKP1 component POZ" evidence="6">
    <location>
        <begin position="10"/>
        <end position="68"/>
    </location>
</feature>
<evidence type="ECO:0000313" key="7">
    <source>
        <dbReference type="EnsemblPlants" id="TraesCS4A02G379700.1"/>
    </source>
</evidence>
<dbReference type="SUPFAM" id="SSF54695">
    <property type="entry name" value="POZ domain"/>
    <property type="match status" value="1"/>
</dbReference>
<keyword evidence="3 4" id="KW-0833">Ubl conjugation pathway</keyword>
<dbReference type="OMA" id="DGCANNK"/>
<evidence type="ECO:0000256" key="4">
    <source>
        <dbReference type="PIRNR" id="PIRNR028729"/>
    </source>
</evidence>
<reference evidence="7" key="1">
    <citation type="submission" date="2018-08" db="EMBL/GenBank/DDBJ databases">
        <authorList>
            <person name="Rossello M."/>
        </authorList>
    </citation>
    <scope>NUCLEOTIDE SEQUENCE [LARGE SCALE GENOMIC DNA]</scope>
    <source>
        <strain evidence="7">cv. Chinese Spring</strain>
    </source>
</reference>
<dbReference type="Gramene" id="TraesNOR4A03G02208210.1">
    <property type="protein sequence ID" value="TraesNOR4A03G02208210.1"/>
    <property type="gene ID" value="TraesNOR4A03G02208210"/>
</dbReference>
<dbReference type="PANTHER" id="PTHR11165">
    <property type="entry name" value="SKP1"/>
    <property type="match status" value="1"/>
</dbReference>
<dbReference type="GO" id="GO:0031146">
    <property type="term" value="P:SCF-dependent proteasomal ubiquitin-dependent protein catabolic process"/>
    <property type="evidence" value="ECO:0000318"/>
    <property type="project" value="GO_Central"/>
</dbReference>
<dbReference type="Gramene" id="TraesCS4A03G0942500.1">
    <property type="protein sequence ID" value="TraesCS4A03G0942500.1.CDS"/>
    <property type="gene ID" value="TraesCS4A03G0942500"/>
</dbReference>
<dbReference type="Gramene" id="TraesLDM4A03G02184460.1">
    <property type="protein sequence ID" value="TraesLDM4A03G02184460.1"/>
    <property type="gene ID" value="TraesLDM4A03G02184460"/>
</dbReference>
<dbReference type="GO" id="GO:0009867">
    <property type="term" value="P:jasmonic acid mediated signaling pathway"/>
    <property type="evidence" value="ECO:0007669"/>
    <property type="project" value="UniProtKB-ARBA"/>
</dbReference>
<proteinExistence type="inferred from homology"/>
<accession>A0A3B6I4E0</accession>
<dbReference type="Gramene" id="TraesJUL4A03G02205590.1">
    <property type="protein sequence ID" value="TraesJUL4A03G02205590.1"/>
    <property type="gene ID" value="TraesJUL4A03G02205590"/>
</dbReference>
<dbReference type="Gramene" id="TraesCLE_scaffold_002244_01G000400.1">
    <property type="protein sequence ID" value="TraesCLE_scaffold_002244_01G000400.1"/>
    <property type="gene ID" value="TraesCLE_scaffold_002244_01G000400"/>
</dbReference>
<evidence type="ECO:0000256" key="2">
    <source>
        <dbReference type="ARBA" id="ARBA00009993"/>
    </source>
</evidence>
<dbReference type="InterPro" id="IPR016897">
    <property type="entry name" value="SKP1"/>
</dbReference>
<evidence type="ECO:0000256" key="1">
    <source>
        <dbReference type="ARBA" id="ARBA00004906"/>
    </source>
</evidence>
<dbReference type="RefSeq" id="XP_044361058.1">
    <property type="nucleotide sequence ID" value="XM_044505123.1"/>
</dbReference>
<dbReference type="CDD" id="cd18322">
    <property type="entry name" value="BTB_POZ_SKP1"/>
    <property type="match status" value="1"/>
</dbReference>
<dbReference type="KEGG" id="taes:123082931"/>
<dbReference type="Pfam" id="PF03931">
    <property type="entry name" value="Skp1_POZ"/>
    <property type="match status" value="1"/>
</dbReference>
<dbReference type="Gene3D" id="3.30.710.10">
    <property type="entry name" value="Potassium Channel Kv1.1, Chain A"/>
    <property type="match status" value="1"/>
</dbReference>
<comment type="similarity">
    <text evidence="2 4">Belongs to the SKP1 family.</text>
</comment>
<evidence type="ECO:0000256" key="3">
    <source>
        <dbReference type="ARBA" id="ARBA00022786"/>
    </source>
</evidence>
<dbReference type="Gramene" id="TraesSYM4A03G02213620.1">
    <property type="protein sequence ID" value="TraesSYM4A03G02213620.1"/>
    <property type="gene ID" value="TraesSYM4A03G02213620"/>
</dbReference>
<dbReference type="STRING" id="4565.A0A3B6I4E0"/>
<dbReference type="GO" id="GO:0097602">
    <property type="term" value="F:cullin family protein binding"/>
    <property type="evidence" value="ECO:0000318"/>
    <property type="project" value="GO_Central"/>
</dbReference>
<comment type="function">
    <text evidence="4">Involved in ubiquitination and subsequent proteasomal degradation of target proteins. Together with CUL1, RBX1 and a F-box protein, it forms a SCF E3 ubiquitin ligase complex. The functional specificity of this complex depends on the type of F-box protein. In the SCF complex, it serves as an adapter that links the F-box protein to CUL1.</text>
</comment>
<dbReference type="SMR" id="A0A3B6I4E0"/>
<keyword evidence="8" id="KW-1185">Reference proteome</keyword>
<dbReference type="InterPro" id="IPR036296">
    <property type="entry name" value="SKP1-like_dim_sf"/>
</dbReference>
<dbReference type="Pfam" id="PF01466">
    <property type="entry name" value="Skp1"/>
    <property type="match status" value="1"/>
</dbReference>
<dbReference type="InterPro" id="IPR016073">
    <property type="entry name" value="Skp1_comp_POZ"/>
</dbReference>
<dbReference type="Proteomes" id="UP000019116">
    <property type="component" value="Chromosome 4A"/>
</dbReference>